<proteinExistence type="predicted"/>
<dbReference type="AlphaFoldDB" id="A0A495JAL8"/>
<reference evidence="1 2" key="1">
    <citation type="submission" date="2018-10" db="EMBL/GenBank/DDBJ databases">
        <title>Sequencing the genomes of 1000 actinobacteria strains.</title>
        <authorList>
            <person name="Klenk H.-P."/>
        </authorList>
    </citation>
    <scope>NUCLEOTIDE SEQUENCE [LARGE SCALE GENOMIC DNA]</scope>
    <source>
        <strain evidence="1 2">DSM 45175</strain>
    </source>
</reference>
<gene>
    <name evidence="1" type="ORF">BDK92_0185</name>
</gene>
<keyword evidence="2" id="KW-1185">Reference proteome</keyword>
<dbReference type="RefSeq" id="WP_121153677.1">
    <property type="nucleotide sequence ID" value="NZ_RBKT01000001.1"/>
</dbReference>
<organism evidence="1 2">
    <name type="scientific">Micromonospora pisi</name>
    <dbReference type="NCBI Taxonomy" id="589240"/>
    <lineage>
        <taxon>Bacteria</taxon>
        <taxon>Bacillati</taxon>
        <taxon>Actinomycetota</taxon>
        <taxon>Actinomycetes</taxon>
        <taxon>Micromonosporales</taxon>
        <taxon>Micromonosporaceae</taxon>
        <taxon>Micromonospora</taxon>
    </lineage>
</organism>
<sequence length="208" mass="21844">MKTTFTAVTEASFVRKTALGIAGLAFVGGAVAGPASHAFASPAVHTAPAMTTVAQVVDSKPAMDKLVPHGTQGAQSEISLSKDQLANAKAITDTAKKLGMGERGAVIAVATSMQESKLENLGHLGDMNDHDSLGLFQQRPSSGWGTPEQITDPTYAATAFLSNLKQVDGWQDLPLTVAAQKVQVSAFPDAYAQWENQAAHIVQDVWTK</sequence>
<protein>
    <submittedName>
        <fullName evidence="1">Uncharacterized protein</fullName>
    </submittedName>
</protein>
<dbReference type="Proteomes" id="UP000277671">
    <property type="component" value="Unassembled WGS sequence"/>
</dbReference>
<dbReference type="OrthoDB" id="5171895at2"/>
<evidence type="ECO:0000313" key="2">
    <source>
        <dbReference type="Proteomes" id="UP000277671"/>
    </source>
</evidence>
<name>A0A495JAL8_9ACTN</name>
<accession>A0A495JAL8</accession>
<dbReference type="EMBL" id="RBKT01000001">
    <property type="protein sequence ID" value="RKR85967.1"/>
    <property type="molecule type" value="Genomic_DNA"/>
</dbReference>
<comment type="caution">
    <text evidence="1">The sequence shown here is derived from an EMBL/GenBank/DDBJ whole genome shotgun (WGS) entry which is preliminary data.</text>
</comment>
<evidence type="ECO:0000313" key="1">
    <source>
        <dbReference type="EMBL" id="RKR85967.1"/>
    </source>
</evidence>